<evidence type="ECO:0000256" key="2">
    <source>
        <dbReference type="SAM" id="Phobius"/>
    </source>
</evidence>
<keyword evidence="2" id="KW-1133">Transmembrane helix</keyword>
<feature type="compositionally biased region" description="Basic and acidic residues" evidence="1">
    <location>
        <begin position="142"/>
        <end position="151"/>
    </location>
</feature>
<dbReference type="EMBL" id="JASBNA010000021">
    <property type="protein sequence ID" value="KAK7685143.1"/>
    <property type="molecule type" value="Genomic_DNA"/>
</dbReference>
<feature type="compositionally biased region" description="Low complexity" evidence="1">
    <location>
        <begin position="153"/>
        <end position="172"/>
    </location>
</feature>
<accession>A0AAW0G589</accession>
<sequence length="221" mass="23917">MAPPTPIVAAAAAATSSNFSGPGHKALTPILAGSISGSIVGAAWIIGFIVYFYKRHRREKRARALGFKSHREMLDPLKKPEPFIIPPDPAIVEGKVQPGERIVIEHKKHKHKHHHHGEASGNGHGEEGVEGIKHTATIPMSHAEEEEREALQEEQANGSSSSESSPNSQRPSTFPHTRSAPSEVQTTAQDDPRARTPTSPITAELTTPLIRPPERAHTSHS</sequence>
<name>A0AAW0G589_9APHY</name>
<keyword evidence="2" id="KW-0812">Transmembrane</keyword>
<comment type="caution">
    <text evidence="3">The sequence shown here is derived from an EMBL/GenBank/DDBJ whole genome shotgun (WGS) entry which is preliminary data.</text>
</comment>
<feature type="compositionally biased region" description="Polar residues" evidence="1">
    <location>
        <begin position="174"/>
        <end position="189"/>
    </location>
</feature>
<feature type="compositionally biased region" description="Polar residues" evidence="1">
    <location>
        <begin position="196"/>
        <end position="205"/>
    </location>
</feature>
<evidence type="ECO:0000256" key="1">
    <source>
        <dbReference type="SAM" id="MobiDB-lite"/>
    </source>
</evidence>
<keyword evidence="2" id="KW-0472">Membrane</keyword>
<evidence type="ECO:0000313" key="3">
    <source>
        <dbReference type="EMBL" id="KAK7685143.1"/>
    </source>
</evidence>
<evidence type="ECO:0000313" key="4">
    <source>
        <dbReference type="Proteomes" id="UP001385951"/>
    </source>
</evidence>
<keyword evidence="4" id="KW-1185">Reference proteome</keyword>
<protein>
    <submittedName>
        <fullName evidence="3">Uncharacterized protein</fullName>
    </submittedName>
</protein>
<gene>
    <name evidence="3" type="ORF">QCA50_011506</name>
</gene>
<proteinExistence type="predicted"/>
<dbReference type="Proteomes" id="UP001385951">
    <property type="component" value="Unassembled WGS sequence"/>
</dbReference>
<feature type="region of interest" description="Disordered" evidence="1">
    <location>
        <begin position="107"/>
        <end position="129"/>
    </location>
</feature>
<feature type="region of interest" description="Disordered" evidence="1">
    <location>
        <begin position="142"/>
        <end position="221"/>
    </location>
</feature>
<feature type="compositionally biased region" description="Basic and acidic residues" evidence="1">
    <location>
        <begin position="212"/>
        <end position="221"/>
    </location>
</feature>
<reference evidence="3 4" key="1">
    <citation type="submission" date="2022-09" db="EMBL/GenBank/DDBJ databases">
        <authorList>
            <person name="Palmer J.M."/>
        </authorList>
    </citation>
    <scope>NUCLEOTIDE SEQUENCE [LARGE SCALE GENOMIC DNA]</scope>
    <source>
        <strain evidence="3 4">DSM 7382</strain>
    </source>
</reference>
<organism evidence="3 4">
    <name type="scientific">Cerrena zonata</name>
    <dbReference type="NCBI Taxonomy" id="2478898"/>
    <lineage>
        <taxon>Eukaryota</taxon>
        <taxon>Fungi</taxon>
        <taxon>Dikarya</taxon>
        <taxon>Basidiomycota</taxon>
        <taxon>Agaricomycotina</taxon>
        <taxon>Agaricomycetes</taxon>
        <taxon>Polyporales</taxon>
        <taxon>Cerrenaceae</taxon>
        <taxon>Cerrena</taxon>
    </lineage>
</organism>
<feature type="compositionally biased region" description="Basic residues" evidence="1">
    <location>
        <begin position="107"/>
        <end position="116"/>
    </location>
</feature>
<feature type="transmembrane region" description="Helical" evidence="2">
    <location>
        <begin position="30"/>
        <end position="53"/>
    </location>
</feature>
<dbReference type="AlphaFoldDB" id="A0AAW0G589"/>